<reference evidence="1 2" key="1">
    <citation type="submission" date="2005-09" db="EMBL/GenBank/DDBJ databases">
        <authorList>
            <person name="Mural R.J."/>
            <person name="Li P.W."/>
            <person name="Adams M.D."/>
            <person name="Amanatides P.G."/>
            <person name="Baden-Tillson H."/>
            <person name="Barnstead M."/>
            <person name="Chin S.H."/>
            <person name="Dew I."/>
            <person name="Evans C.A."/>
            <person name="Ferriera S."/>
            <person name="Flanigan M."/>
            <person name="Fosler C."/>
            <person name="Glodek A."/>
            <person name="Gu Z."/>
            <person name="Holt R.A."/>
            <person name="Jennings D."/>
            <person name="Kraft C.L."/>
            <person name="Lu F."/>
            <person name="Nguyen T."/>
            <person name="Nusskern D.R."/>
            <person name="Pfannkoch C.M."/>
            <person name="Sitter C."/>
            <person name="Sutton G.G."/>
            <person name="Venter J.C."/>
            <person name="Wang Z."/>
            <person name="Woodage T."/>
            <person name="Zheng X.H."/>
            <person name="Zhong F."/>
        </authorList>
    </citation>
    <scope>NUCLEOTIDE SEQUENCE [LARGE SCALE GENOMIC DNA]</scope>
    <source>
        <strain>BN</strain>
        <strain evidence="2">Sprague-Dawley</strain>
    </source>
</reference>
<organism evidence="1 2">
    <name type="scientific">Rattus norvegicus</name>
    <name type="common">Rat</name>
    <dbReference type="NCBI Taxonomy" id="10116"/>
    <lineage>
        <taxon>Eukaryota</taxon>
        <taxon>Metazoa</taxon>
        <taxon>Chordata</taxon>
        <taxon>Craniata</taxon>
        <taxon>Vertebrata</taxon>
        <taxon>Euteleostomi</taxon>
        <taxon>Mammalia</taxon>
        <taxon>Eutheria</taxon>
        <taxon>Euarchontoglires</taxon>
        <taxon>Glires</taxon>
        <taxon>Rodentia</taxon>
        <taxon>Myomorpha</taxon>
        <taxon>Muroidea</taxon>
        <taxon>Muridae</taxon>
        <taxon>Murinae</taxon>
        <taxon>Rattus</taxon>
    </lineage>
</organism>
<protein>
    <submittedName>
        <fullName evidence="1">RCG39303</fullName>
    </submittedName>
</protein>
<evidence type="ECO:0000313" key="2">
    <source>
        <dbReference type="Proteomes" id="UP000234681"/>
    </source>
</evidence>
<gene>
    <name evidence="1" type="ORF">rCG_39303</name>
</gene>
<evidence type="ECO:0000313" key="1">
    <source>
        <dbReference type="EMBL" id="EDM18512.1"/>
    </source>
</evidence>
<proteinExistence type="predicted"/>
<dbReference type="AlphaFoldDB" id="A6I669"/>
<accession>A6I669</accession>
<name>A6I669_RAT</name>
<dbReference type="EMBL" id="CH473956">
    <property type="protein sequence ID" value="EDM18512.1"/>
    <property type="molecule type" value="Genomic_DNA"/>
</dbReference>
<dbReference type="Proteomes" id="UP000234681">
    <property type="component" value="Chromosome 1"/>
</dbReference>
<sequence length="82" mass="8796">MAAQFRVTLSSKEAAPFPGLASHILPEGSCSVFNQASAFPFVARIGAYNGPERLQPQSQGVLPAGERRVLPLVKGSEEPRQF</sequence>